<feature type="region of interest" description="Disordered" evidence="1">
    <location>
        <begin position="1"/>
        <end position="25"/>
    </location>
</feature>
<keyword evidence="3" id="KW-1185">Reference proteome</keyword>
<reference evidence="2 3" key="1">
    <citation type="submission" date="2019-03" db="EMBL/GenBank/DDBJ databases">
        <title>First draft genome of Liparis tanakae, snailfish: a comprehensive survey of snailfish specific genes.</title>
        <authorList>
            <person name="Kim W."/>
            <person name="Song I."/>
            <person name="Jeong J.-H."/>
            <person name="Kim D."/>
            <person name="Kim S."/>
            <person name="Ryu S."/>
            <person name="Song J.Y."/>
            <person name="Lee S.K."/>
        </authorList>
    </citation>
    <scope>NUCLEOTIDE SEQUENCE [LARGE SCALE GENOMIC DNA]</scope>
    <source>
        <tissue evidence="2">Muscle</tissue>
    </source>
</reference>
<name>A0A4Z2FCB7_9TELE</name>
<gene>
    <name evidence="2" type="ORF">EYF80_050949</name>
</gene>
<comment type="caution">
    <text evidence="2">The sequence shown here is derived from an EMBL/GenBank/DDBJ whole genome shotgun (WGS) entry which is preliminary data.</text>
</comment>
<evidence type="ECO:0000313" key="2">
    <source>
        <dbReference type="EMBL" id="TNN38886.1"/>
    </source>
</evidence>
<organism evidence="2 3">
    <name type="scientific">Liparis tanakae</name>
    <name type="common">Tanaka's snailfish</name>
    <dbReference type="NCBI Taxonomy" id="230148"/>
    <lineage>
        <taxon>Eukaryota</taxon>
        <taxon>Metazoa</taxon>
        <taxon>Chordata</taxon>
        <taxon>Craniata</taxon>
        <taxon>Vertebrata</taxon>
        <taxon>Euteleostomi</taxon>
        <taxon>Actinopterygii</taxon>
        <taxon>Neopterygii</taxon>
        <taxon>Teleostei</taxon>
        <taxon>Neoteleostei</taxon>
        <taxon>Acanthomorphata</taxon>
        <taxon>Eupercaria</taxon>
        <taxon>Perciformes</taxon>
        <taxon>Cottioidei</taxon>
        <taxon>Cottales</taxon>
        <taxon>Liparidae</taxon>
        <taxon>Liparis</taxon>
    </lineage>
</organism>
<dbReference type="EMBL" id="SRLO01001328">
    <property type="protein sequence ID" value="TNN38886.1"/>
    <property type="molecule type" value="Genomic_DNA"/>
</dbReference>
<protein>
    <submittedName>
        <fullName evidence="2">Uncharacterized protein</fullName>
    </submittedName>
</protein>
<dbReference type="Proteomes" id="UP000314294">
    <property type="component" value="Unassembled WGS sequence"/>
</dbReference>
<accession>A0A4Z2FCB7</accession>
<evidence type="ECO:0000313" key="3">
    <source>
        <dbReference type="Proteomes" id="UP000314294"/>
    </source>
</evidence>
<sequence>MDERREVEGCGRGGGGEHPKRVAKRREVVKRMRRARRRGYLVVGAAVRIEGGEKRSWDFV</sequence>
<dbReference type="AlphaFoldDB" id="A0A4Z2FCB7"/>
<proteinExistence type="predicted"/>
<evidence type="ECO:0000256" key="1">
    <source>
        <dbReference type="SAM" id="MobiDB-lite"/>
    </source>
</evidence>